<comment type="caution">
    <text evidence="2">The sequence shown here is derived from an EMBL/GenBank/DDBJ whole genome shotgun (WGS) entry which is preliminary data.</text>
</comment>
<evidence type="ECO:0000313" key="3">
    <source>
        <dbReference type="Proteomes" id="UP001148786"/>
    </source>
</evidence>
<sequence>MEYGNLLEWSPHNEDQRRRFDVQMVPLLGDDHSETYPQYEDWPSIDLLSRDFSLSPWKPDDGEPDPSTIEAPFNAYTRTPTRKGDRHYGLPAFDSKETVPPPSPLSDYVSQSLLGVAMDRSTLLRSLTNYLTNVVNDVREKEDIEAAAAAIADVLDPMEIVDIVSSLEGKEGFLHPIKEVVEECFRIVNGIKMDLSAEMRNYYKSHIPDAETAPPEQDEKSTTLPPATTTEGETTAKPSAAKKDSMTAKPSVAKQGPASAQPSTTTKPTNPAAGASATAKPKTSTAAPIPPKTSVSAPPAPATAGGSEG</sequence>
<proteinExistence type="predicted"/>
<name>A0A9W8MN91_9AGAR</name>
<evidence type="ECO:0000256" key="1">
    <source>
        <dbReference type="SAM" id="MobiDB-lite"/>
    </source>
</evidence>
<keyword evidence="3" id="KW-1185">Reference proteome</keyword>
<evidence type="ECO:0000313" key="2">
    <source>
        <dbReference type="EMBL" id="KAJ3492739.1"/>
    </source>
</evidence>
<reference evidence="2" key="1">
    <citation type="submission" date="2022-07" db="EMBL/GenBank/DDBJ databases">
        <title>Genome Sequence of Agrocybe chaxingu.</title>
        <authorList>
            <person name="Buettner E."/>
        </authorList>
    </citation>
    <scope>NUCLEOTIDE SEQUENCE</scope>
    <source>
        <strain evidence="2">MP-N11</strain>
    </source>
</reference>
<dbReference type="EMBL" id="JANKHO010002392">
    <property type="protein sequence ID" value="KAJ3492739.1"/>
    <property type="molecule type" value="Genomic_DNA"/>
</dbReference>
<dbReference type="Proteomes" id="UP001148786">
    <property type="component" value="Unassembled WGS sequence"/>
</dbReference>
<protein>
    <submittedName>
        <fullName evidence="2">Uncharacterized protein</fullName>
    </submittedName>
</protein>
<feature type="compositionally biased region" description="Low complexity" evidence="1">
    <location>
        <begin position="268"/>
        <end position="297"/>
    </location>
</feature>
<organism evidence="2 3">
    <name type="scientific">Agrocybe chaxingu</name>
    <dbReference type="NCBI Taxonomy" id="84603"/>
    <lineage>
        <taxon>Eukaryota</taxon>
        <taxon>Fungi</taxon>
        <taxon>Dikarya</taxon>
        <taxon>Basidiomycota</taxon>
        <taxon>Agaricomycotina</taxon>
        <taxon>Agaricomycetes</taxon>
        <taxon>Agaricomycetidae</taxon>
        <taxon>Agaricales</taxon>
        <taxon>Agaricineae</taxon>
        <taxon>Strophariaceae</taxon>
        <taxon>Agrocybe</taxon>
    </lineage>
</organism>
<feature type="region of interest" description="Disordered" evidence="1">
    <location>
        <begin position="208"/>
        <end position="309"/>
    </location>
</feature>
<accession>A0A9W8MN91</accession>
<gene>
    <name evidence="2" type="ORF">NLJ89_g11173</name>
</gene>
<dbReference type="AlphaFoldDB" id="A0A9W8MN91"/>
<feature type="compositionally biased region" description="Low complexity" evidence="1">
    <location>
        <begin position="222"/>
        <end position="236"/>
    </location>
</feature>
<feature type="compositionally biased region" description="Polar residues" evidence="1">
    <location>
        <begin position="258"/>
        <end position="267"/>
    </location>
</feature>